<proteinExistence type="inferred from homology"/>
<dbReference type="SFLD" id="SFLDG01067">
    <property type="entry name" value="SPASM/twitch_domain_containing"/>
    <property type="match status" value="1"/>
</dbReference>
<organism evidence="8 9">
    <name type="scientific">Xanthomonas graminis pv. arrhenatheri LMG 727</name>
    <dbReference type="NCBI Taxonomy" id="1195923"/>
    <lineage>
        <taxon>Bacteria</taxon>
        <taxon>Pseudomonadati</taxon>
        <taxon>Pseudomonadota</taxon>
        <taxon>Gammaproteobacteria</taxon>
        <taxon>Lysobacterales</taxon>
        <taxon>Lysobacteraceae</taxon>
        <taxon>Xanthomonas</taxon>
        <taxon>Xanthomonas translucens group</taxon>
        <taxon>Xanthomonas graminis</taxon>
    </lineage>
</organism>
<dbReference type="Gene3D" id="3.20.20.70">
    <property type="entry name" value="Aldolase class I"/>
    <property type="match status" value="1"/>
</dbReference>
<evidence type="ECO:0000256" key="6">
    <source>
        <dbReference type="ARBA" id="ARBA00023601"/>
    </source>
</evidence>
<dbReference type="Pfam" id="PF04055">
    <property type="entry name" value="Radical_SAM"/>
    <property type="match status" value="1"/>
</dbReference>
<comment type="cofactor">
    <cofactor evidence="1">
        <name>[4Fe-4S] cluster</name>
        <dbReference type="ChEBI" id="CHEBI:49883"/>
    </cofactor>
</comment>
<dbReference type="SFLD" id="SFLDS00029">
    <property type="entry name" value="Radical_SAM"/>
    <property type="match status" value="1"/>
</dbReference>
<dbReference type="PANTHER" id="PTHR43273">
    <property type="entry name" value="ANAEROBIC SULFATASE-MATURATING ENZYME HOMOLOG ASLB-RELATED"/>
    <property type="match status" value="1"/>
</dbReference>
<evidence type="ECO:0000256" key="4">
    <source>
        <dbReference type="ARBA" id="ARBA00023004"/>
    </source>
</evidence>
<evidence type="ECO:0000256" key="1">
    <source>
        <dbReference type="ARBA" id="ARBA00001966"/>
    </source>
</evidence>
<keyword evidence="4" id="KW-0408">Iron</keyword>
<dbReference type="GO" id="GO:0051536">
    <property type="term" value="F:iron-sulfur cluster binding"/>
    <property type="evidence" value="ECO:0007669"/>
    <property type="project" value="UniProtKB-KW"/>
</dbReference>
<dbReference type="InterPro" id="IPR023867">
    <property type="entry name" value="Sulphatase_maturase_rSAM"/>
</dbReference>
<evidence type="ECO:0000256" key="3">
    <source>
        <dbReference type="ARBA" id="ARBA00022723"/>
    </source>
</evidence>
<name>A0A0K2ZN43_9XANT</name>
<keyword evidence="3" id="KW-0479">Metal-binding</keyword>
<keyword evidence="5" id="KW-0411">Iron-sulfur</keyword>
<dbReference type="EMBL" id="CXOI01000026">
    <property type="protein sequence ID" value="CTP86988.1"/>
    <property type="molecule type" value="Genomic_DNA"/>
</dbReference>
<evidence type="ECO:0000259" key="7">
    <source>
        <dbReference type="Pfam" id="PF04055"/>
    </source>
</evidence>
<dbReference type="InterPro" id="IPR058240">
    <property type="entry name" value="rSAM_sf"/>
</dbReference>
<accession>A0A0K2ZN43</accession>
<dbReference type="InterPro" id="IPR013785">
    <property type="entry name" value="Aldolase_TIM"/>
</dbReference>
<dbReference type="PANTHER" id="PTHR43273:SF3">
    <property type="entry name" value="ANAEROBIC SULFATASE-MATURATING ENZYME HOMOLOG ASLB-RELATED"/>
    <property type="match status" value="1"/>
</dbReference>
<dbReference type="RefSeq" id="WP_053835176.1">
    <property type="nucleotide sequence ID" value="NZ_CXOI01000026.1"/>
</dbReference>
<keyword evidence="9" id="KW-1185">Reference proteome</keyword>
<dbReference type="GO" id="GO:0046872">
    <property type="term" value="F:metal ion binding"/>
    <property type="evidence" value="ECO:0007669"/>
    <property type="project" value="UniProtKB-KW"/>
</dbReference>
<evidence type="ECO:0000313" key="9">
    <source>
        <dbReference type="Proteomes" id="UP000046187"/>
    </source>
</evidence>
<evidence type="ECO:0000313" key="8">
    <source>
        <dbReference type="EMBL" id="CTP86988.1"/>
    </source>
</evidence>
<dbReference type="CDD" id="cd01335">
    <property type="entry name" value="Radical_SAM"/>
    <property type="match status" value="1"/>
</dbReference>
<gene>
    <name evidence="8" type="ORF">XTALMG727_1878</name>
</gene>
<sequence>MNTIAQDSLKLILLPTEKCNFRCTYCYEDFLLGRMPRPVVDGVKNLIARRIESGKLSHLEIDWFGGEPLVARGVLFEIAGYAYDFYQKGSLTSYQGSLTTNAYFLTLETLKDLVALRQRNFQISLDGYGDDHDLTRKQADGSGSFDVVWKNLLAARDWKEGEFEIVLRLHITEQSYLNMPKLCGEIAKEFAGDRRFVVFFKRISNLGGPNKANIKHVPLDAASMAVDEAVAHLDAAGVPYSNGVNSKFESQVPVSSIAVRRAGESSVQGKVASAPYICYASKPNAFVIRSNGRLAKCTVAFSDPKNDIGHIDQSGSMHIASDKAAYWTRGLLTGDHNTLGCPADG</sequence>
<comment type="similarity">
    <text evidence="6">Belongs to the radical SAM superfamily. Anaerobic sulfatase-maturating enzyme family.</text>
</comment>
<evidence type="ECO:0000256" key="2">
    <source>
        <dbReference type="ARBA" id="ARBA00022691"/>
    </source>
</evidence>
<dbReference type="GO" id="GO:0016491">
    <property type="term" value="F:oxidoreductase activity"/>
    <property type="evidence" value="ECO:0007669"/>
    <property type="project" value="InterPro"/>
</dbReference>
<feature type="domain" description="Radical SAM core" evidence="7">
    <location>
        <begin position="14"/>
        <end position="158"/>
    </location>
</feature>
<dbReference type="UniPathway" id="UPA00782"/>
<protein>
    <recommendedName>
        <fullName evidence="7">Radical SAM core domain-containing protein</fullName>
    </recommendedName>
</protein>
<reference evidence="9" key="1">
    <citation type="submission" date="2015-07" db="EMBL/GenBank/DDBJ databases">
        <authorList>
            <person name="Wibberg D."/>
        </authorList>
    </citation>
    <scope>NUCLEOTIDE SEQUENCE [LARGE SCALE GENOMIC DNA]</scope>
</reference>
<dbReference type="SUPFAM" id="SSF102114">
    <property type="entry name" value="Radical SAM enzymes"/>
    <property type="match status" value="1"/>
</dbReference>
<evidence type="ECO:0000256" key="5">
    <source>
        <dbReference type="ARBA" id="ARBA00023014"/>
    </source>
</evidence>
<dbReference type="AlphaFoldDB" id="A0A0K2ZN43"/>
<keyword evidence="2" id="KW-0949">S-adenosyl-L-methionine</keyword>
<dbReference type="Proteomes" id="UP000046187">
    <property type="component" value="Unassembled WGS sequence"/>
</dbReference>
<dbReference type="InterPro" id="IPR007197">
    <property type="entry name" value="rSAM"/>
</dbReference>